<dbReference type="GO" id="GO:0000160">
    <property type="term" value="P:phosphorelay signal transduction system"/>
    <property type="evidence" value="ECO:0007669"/>
    <property type="project" value="InterPro"/>
</dbReference>
<dbReference type="PROSITE" id="PS50043">
    <property type="entry name" value="HTH_LUXR_2"/>
    <property type="match status" value="1"/>
</dbReference>
<feature type="domain" description="HTH luxR-type" evidence="6">
    <location>
        <begin position="148"/>
        <end position="213"/>
    </location>
</feature>
<keyword evidence="9" id="KW-1185">Reference proteome</keyword>
<sequence>MYYNINIVIADDHEIFLDGLALMLSKHQGFNVLGRALNGQQLLEIVNRENPDIVLTDIRMPILDGIQSTRQILSAHPHTGIIALSMFDEENLIIEMLEAGAKGYLLKNAHKDEIIDAVVNVYQNKNYYCAQTSSRLATMIVRSKFSPFNEPKIVLNDREKTIIQMICQQQTTQQIADKIYLSKRTVEGYRVKILEKIQAKNIAGVVIFALKNNIIKEEDVLY</sequence>
<dbReference type="SUPFAM" id="SSF52172">
    <property type="entry name" value="CheY-like"/>
    <property type="match status" value="1"/>
</dbReference>
<dbReference type="Proteomes" id="UP000318733">
    <property type="component" value="Unassembled WGS sequence"/>
</dbReference>
<dbReference type="PANTHER" id="PTHR43214:SF41">
    <property type="entry name" value="NITRATE_NITRITE RESPONSE REGULATOR PROTEIN NARP"/>
    <property type="match status" value="1"/>
</dbReference>
<protein>
    <submittedName>
        <fullName evidence="8">Response regulator transcription factor</fullName>
    </submittedName>
</protein>
<dbReference type="PROSITE" id="PS50110">
    <property type="entry name" value="RESPONSE_REGULATORY"/>
    <property type="match status" value="1"/>
</dbReference>
<dbReference type="InterPro" id="IPR000792">
    <property type="entry name" value="Tscrpt_reg_LuxR_C"/>
</dbReference>
<keyword evidence="1 5" id="KW-0597">Phosphoprotein</keyword>
<dbReference type="OrthoDB" id="9797341at2"/>
<evidence type="ECO:0000256" key="4">
    <source>
        <dbReference type="ARBA" id="ARBA00023163"/>
    </source>
</evidence>
<reference evidence="8 9" key="1">
    <citation type="submission" date="2019-07" db="EMBL/GenBank/DDBJ databases">
        <authorList>
            <person name="Huq M.A."/>
        </authorList>
    </citation>
    <scope>NUCLEOTIDE SEQUENCE [LARGE SCALE GENOMIC DNA]</scope>
    <source>
        <strain evidence="8 9">MAH-19</strain>
    </source>
</reference>
<dbReference type="InterPro" id="IPR016032">
    <property type="entry name" value="Sig_transdc_resp-reg_C-effctor"/>
</dbReference>
<dbReference type="CDD" id="cd17535">
    <property type="entry name" value="REC_NarL-like"/>
    <property type="match status" value="1"/>
</dbReference>
<keyword evidence="3" id="KW-0238">DNA-binding</keyword>
<keyword evidence="4" id="KW-0804">Transcription</keyword>
<evidence type="ECO:0000256" key="5">
    <source>
        <dbReference type="PROSITE-ProRule" id="PRU00169"/>
    </source>
</evidence>
<dbReference type="InterPro" id="IPR011006">
    <property type="entry name" value="CheY-like_superfamily"/>
</dbReference>
<evidence type="ECO:0000313" key="9">
    <source>
        <dbReference type="Proteomes" id="UP000318733"/>
    </source>
</evidence>
<feature type="modified residue" description="4-aspartylphosphate" evidence="5">
    <location>
        <position position="57"/>
    </location>
</feature>
<feature type="domain" description="Response regulatory" evidence="7">
    <location>
        <begin position="6"/>
        <end position="122"/>
    </location>
</feature>
<dbReference type="PRINTS" id="PR00038">
    <property type="entry name" value="HTHLUXR"/>
</dbReference>
<dbReference type="InterPro" id="IPR039420">
    <property type="entry name" value="WalR-like"/>
</dbReference>
<evidence type="ECO:0000256" key="3">
    <source>
        <dbReference type="ARBA" id="ARBA00023125"/>
    </source>
</evidence>
<dbReference type="AlphaFoldDB" id="A0A556MVC3"/>
<dbReference type="Pfam" id="PF00196">
    <property type="entry name" value="GerE"/>
    <property type="match status" value="1"/>
</dbReference>
<dbReference type="EMBL" id="VLPK01000001">
    <property type="protein sequence ID" value="TSJ43758.1"/>
    <property type="molecule type" value="Genomic_DNA"/>
</dbReference>
<proteinExistence type="predicted"/>
<dbReference type="RefSeq" id="WP_144247324.1">
    <property type="nucleotide sequence ID" value="NZ_VLPK01000001.1"/>
</dbReference>
<evidence type="ECO:0000256" key="2">
    <source>
        <dbReference type="ARBA" id="ARBA00023015"/>
    </source>
</evidence>
<dbReference type="GO" id="GO:0003677">
    <property type="term" value="F:DNA binding"/>
    <property type="evidence" value="ECO:0007669"/>
    <property type="project" value="UniProtKB-KW"/>
</dbReference>
<evidence type="ECO:0000256" key="1">
    <source>
        <dbReference type="ARBA" id="ARBA00022553"/>
    </source>
</evidence>
<dbReference type="Gene3D" id="3.40.50.2300">
    <property type="match status" value="1"/>
</dbReference>
<dbReference type="SMART" id="SM00421">
    <property type="entry name" value="HTH_LUXR"/>
    <property type="match status" value="1"/>
</dbReference>
<dbReference type="SMART" id="SM00448">
    <property type="entry name" value="REC"/>
    <property type="match status" value="1"/>
</dbReference>
<dbReference type="SUPFAM" id="SSF46894">
    <property type="entry name" value="C-terminal effector domain of the bipartite response regulators"/>
    <property type="match status" value="1"/>
</dbReference>
<dbReference type="InterPro" id="IPR058245">
    <property type="entry name" value="NreC/VraR/RcsB-like_REC"/>
</dbReference>
<name>A0A556MVC3_9SPHI</name>
<dbReference type="Pfam" id="PF00072">
    <property type="entry name" value="Response_reg"/>
    <property type="match status" value="1"/>
</dbReference>
<dbReference type="GO" id="GO:0006355">
    <property type="term" value="P:regulation of DNA-templated transcription"/>
    <property type="evidence" value="ECO:0007669"/>
    <property type="project" value="InterPro"/>
</dbReference>
<dbReference type="InterPro" id="IPR001789">
    <property type="entry name" value="Sig_transdc_resp-reg_receiver"/>
</dbReference>
<keyword evidence="2" id="KW-0805">Transcription regulation</keyword>
<organism evidence="8 9">
    <name type="scientific">Mucilaginibacter corticis</name>
    <dbReference type="NCBI Taxonomy" id="2597670"/>
    <lineage>
        <taxon>Bacteria</taxon>
        <taxon>Pseudomonadati</taxon>
        <taxon>Bacteroidota</taxon>
        <taxon>Sphingobacteriia</taxon>
        <taxon>Sphingobacteriales</taxon>
        <taxon>Sphingobacteriaceae</taxon>
        <taxon>Mucilaginibacter</taxon>
    </lineage>
</organism>
<evidence type="ECO:0000259" key="7">
    <source>
        <dbReference type="PROSITE" id="PS50110"/>
    </source>
</evidence>
<gene>
    <name evidence="8" type="ORF">FO440_06100</name>
</gene>
<evidence type="ECO:0000313" key="8">
    <source>
        <dbReference type="EMBL" id="TSJ43758.1"/>
    </source>
</evidence>
<accession>A0A556MVC3</accession>
<comment type="caution">
    <text evidence="8">The sequence shown here is derived from an EMBL/GenBank/DDBJ whole genome shotgun (WGS) entry which is preliminary data.</text>
</comment>
<evidence type="ECO:0000259" key="6">
    <source>
        <dbReference type="PROSITE" id="PS50043"/>
    </source>
</evidence>
<dbReference type="PANTHER" id="PTHR43214">
    <property type="entry name" value="TWO-COMPONENT RESPONSE REGULATOR"/>
    <property type="match status" value="1"/>
</dbReference>